<name>A0A8X6P798_NEPPI</name>
<dbReference type="EMBL" id="BMAW01112773">
    <property type="protein sequence ID" value="GFT54354.1"/>
    <property type="molecule type" value="Genomic_DNA"/>
</dbReference>
<evidence type="ECO:0000313" key="3">
    <source>
        <dbReference type="EMBL" id="GFU15408.1"/>
    </source>
</evidence>
<feature type="non-terminal residue" evidence="1">
    <location>
        <position position="1"/>
    </location>
</feature>
<protein>
    <submittedName>
        <fullName evidence="1">Uncharacterized protein</fullName>
    </submittedName>
</protein>
<evidence type="ECO:0000313" key="4">
    <source>
        <dbReference type="Proteomes" id="UP000887013"/>
    </source>
</evidence>
<evidence type="ECO:0000313" key="1">
    <source>
        <dbReference type="EMBL" id="GFT54354.1"/>
    </source>
</evidence>
<dbReference type="Proteomes" id="UP000887013">
    <property type="component" value="Unassembled WGS sequence"/>
</dbReference>
<dbReference type="EMBL" id="BMAW01079476">
    <property type="protein sequence ID" value="GFU15408.1"/>
    <property type="molecule type" value="Genomic_DNA"/>
</dbReference>
<organism evidence="1 4">
    <name type="scientific">Nephila pilipes</name>
    <name type="common">Giant wood spider</name>
    <name type="synonym">Nephila maculata</name>
    <dbReference type="NCBI Taxonomy" id="299642"/>
    <lineage>
        <taxon>Eukaryota</taxon>
        <taxon>Metazoa</taxon>
        <taxon>Ecdysozoa</taxon>
        <taxon>Arthropoda</taxon>
        <taxon>Chelicerata</taxon>
        <taxon>Arachnida</taxon>
        <taxon>Araneae</taxon>
        <taxon>Araneomorphae</taxon>
        <taxon>Entelegynae</taxon>
        <taxon>Araneoidea</taxon>
        <taxon>Nephilidae</taxon>
        <taxon>Nephila</taxon>
    </lineage>
</organism>
<dbReference type="AlphaFoldDB" id="A0A8X6P798"/>
<sequence>ALSAATKLEDFRISEEDIVMFG</sequence>
<accession>A0A8X6P798</accession>
<proteinExistence type="predicted"/>
<dbReference type="EMBL" id="BMAW01024107">
    <property type="protein sequence ID" value="GFT86492.1"/>
    <property type="molecule type" value="Genomic_DNA"/>
</dbReference>
<comment type="caution">
    <text evidence="1">The sequence shown here is derived from an EMBL/GenBank/DDBJ whole genome shotgun (WGS) entry which is preliminary data.</text>
</comment>
<evidence type="ECO:0000313" key="2">
    <source>
        <dbReference type="EMBL" id="GFT86492.1"/>
    </source>
</evidence>
<gene>
    <name evidence="2" type="ORF">NPIL_248361</name>
    <name evidence="3" type="ORF">NPIL_294701</name>
    <name evidence="1" type="ORF">NPIL_405151</name>
</gene>
<reference evidence="1" key="1">
    <citation type="submission" date="2020-08" db="EMBL/GenBank/DDBJ databases">
        <title>Multicomponent nature underlies the extraordinary mechanical properties of spider dragline silk.</title>
        <authorList>
            <person name="Kono N."/>
            <person name="Nakamura H."/>
            <person name="Mori M."/>
            <person name="Yoshida Y."/>
            <person name="Ohtoshi R."/>
            <person name="Malay A.D."/>
            <person name="Moran D.A.P."/>
            <person name="Tomita M."/>
            <person name="Numata K."/>
            <person name="Arakawa K."/>
        </authorList>
    </citation>
    <scope>NUCLEOTIDE SEQUENCE</scope>
</reference>
<keyword evidence="4" id="KW-1185">Reference proteome</keyword>